<keyword evidence="2" id="KW-0677">Repeat</keyword>
<keyword evidence="6" id="KW-1185">Reference proteome</keyword>
<dbReference type="SMART" id="SM00369">
    <property type="entry name" value="LRR_TYP"/>
    <property type="match status" value="7"/>
</dbReference>
<dbReference type="SUPFAM" id="SSF52058">
    <property type="entry name" value="L domain-like"/>
    <property type="match status" value="1"/>
</dbReference>
<dbReference type="Proteomes" id="UP000680038">
    <property type="component" value="Unassembled WGS sequence"/>
</dbReference>
<dbReference type="Gene3D" id="3.80.10.10">
    <property type="entry name" value="Ribonuclease Inhibitor"/>
    <property type="match status" value="2"/>
</dbReference>
<evidence type="ECO:0000256" key="2">
    <source>
        <dbReference type="ARBA" id="ARBA00022737"/>
    </source>
</evidence>
<dbReference type="InterPro" id="IPR050216">
    <property type="entry name" value="LRR_domain-containing"/>
</dbReference>
<dbReference type="InterPro" id="IPR003591">
    <property type="entry name" value="Leu-rich_rpt_typical-subtyp"/>
</dbReference>
<dbReference type="PANTHER" id="PTHR48051:SF45">
    <property type="entry name" value="LEUCINE-RICH REPEAT PROTEIN SHOC-2-LIKE"/>
    <property type="match status" value="1"/>
</dbReference>
<dbReference type="GO" id="GO:0005737">
    <property type="term" value="C:cytoplasm"/>
    <property type="evidence" value="ECO:0007669"/>
    <property type="project" value="TreeGrafter"/>
</dbReference>
<reference evidence="5" key="1">
    <citation type="submission" date="2021-04" db="EMBL/GenBank/DDBJ databases">
        <authorList>
            <person name="Rodrigo-Torres L."/>
            <person name="Arahal R. D."/>
            <person name="Lucena T."/>
        </authorList>
    </citation>
    <scope>NUCLEOTIDE SEQUENCE</scope>
    <source>
        <strain evidence="5">CECT 9275</strain>
    </source>
</reference>
<accession>A0A916J8Z4</accession>
<evidence type="ECO:0000256" key="3">
    <source>
        <dbReference type="SAM" id="SignalP"/>
    </source>
</evidence>
<dbReference type="AlphaFoldDB" id="A0A916J8Z4"/>
<dbReference type="PANTHER" id="PTHR48051">
    <property type="match status" value="1"/>
</dbReference>
<dbReference type="EMBL" id="CAJRAF010000001">
    <property type="protein sequence ID" value="CAG4993811.1"/>
    <property type="molecule type" value="Genomic_DNA"/>
</dbReference>
<name>A0A916J8Z4_9BACT</name>
<dbReference type="InterPro" id="IPR055414">
    <property type="entry name" value="LRR_R13L4/SHOC2-like"/>
</dbReference>
<dbReference type="PROSITE" id="PS51450">
    <property type="entry name" value="LRR"/>
    <property type="match status" value="2"/>
</dbReference>
<sequence length="458" mass="52454">MRLLLLFAFVLAVHYASAQPKVLRIDALGRTEYDQILTRYSDDVNNRTDGLQLRIRMDSAVTMAFGGKKELGYTLFLQCLVNAQGKADYVFFNLAAVGRYNHDSLEAELKSAVMSRMASFKARELGKYCMYNFSFMGGRQKAAPRKVPKGDSALSEIKQLLTSRDTIRIKKLFLHELSLTAVPDAIYRFPNLEELYLEKNQITSVAIDIRRLPKLSILNLGSNKITNDSLHLSRNKCLHVLNLNENSFTDIPVAVKNCRKLSSLWLAGNNMSALSGVSFKRVRKLRDLNLYKTQIGQVPAGIKKMRKLEILDLYHNKLTEIPKSVTKLKKLTHLAVAHNQLKELPEKLYKLKQLHTVYAHHNWLSYLPEKIDRLKEMRILDLGYNWFTNFPVQVTAFENLTELDMSSNNFTEFPAQLLELKHLEKLYLRGNPFIGNDAETKYASQLGSLKGKNIEVFY</sequence>
<evidence type="ECO:0000313" key="6">
    <source>
        <dbReference type="Proteomes" id="UP000680038"/>
    </source>
</evidence>
<evidence type="ECO:0000313" key="5">
    <source>
        <dbReference type="EMBL" id="CAG4993811.1"/>
    </source>
</evidence>
<proteinExistence type="predicted"/>
<dbReference type="Pfam" id="PF13855">
    <property type="entry name" value="LRR_8"/>
    <property type="match status" value="2"/>
</dbReference>
<gene>
    <name evidence="5" type="ORF">DYBT9275_01239</name>
</gene>
<dbReference type="Pfam" id="PF23598">
    <property type="entry name" value="LRR_14"/>
    <property type="match status" value="1"/>
</dbReference>
<evidence type="ECO:0000256" key="1">
    <source>
        <dbReference type="ARBA" id="ARBA00022614"/>
    </source>
</evidence>
<evidence type="ECO:0000259" key="4">
    <source>
        <dbReference type="Pfam" id="PF23598"/>
    </source>
</evidence>
<feature type="domain" description="Disease resistance R13L4/SHOC-2-like LRR" evidence="4">
    <location>
        <begin position="280"/>
        <end position="356"/>
    </location>
</feature>
<protein>
    <recommendedName>
        <fullName evidence="4">Disease resistance R13L4/SHOC-2-like LRR domain-containing protein</fullName>
    </recommendedName>
</protein>
<dbReference type="InterPro" id="IPR032675">
    <property type="entry name" value="LRR_dom_sf"/>
</dbReference>
<keyword evidence="3" id="KW-0732">Signal</keyword>
<comment type="caution">
    <text evidence="5">The sequence shown here is derived from an EMBL/GenBank/DDBJ whole genome shotgun (WGS) entry which is preliminary data.</text>
</comment>
<feature type="chain" id="PRO_5037801801" description="Disease resistance R13L4/SHOC-2-like LRR domain-containing protein" evidence="3">
    <location>
        <begin position="19"/>
        <end position="458"/>
    </location>
</feature>
<dbReference type="InterPro" id="IPR001611">
    <property type="entry name" value="Leu-rich_rpt"/>
</dbReference>
<feature type="signal peptide" evidence="3">
    <location>
        <begin position="1"/>
        <end position="18"/>
    </location>
</feature>
<keyword evidence="1" id="KW-0433">Leucine-rich repeat</keyword>
<organism evidence="5 6">
    <name type="scientific">Dyadobacter helix</name>
    <dbReference type="NCBI Taxonomy" id="2822344"/>
    <lineage>
        <taxon>Bacteria</taxon>
        <taxon>Pseudomonadati</taxon>
        <taxon>Bacteroidota</taxon>
        <taxon>Cytophagia</taxon>
        <taxon>Cytophagales</taxon>
        <taxon>Spirosomataceae</taxon>
        <taxon>Dyadobacter</taxon>
    </lineage>
</organism>
<dbReference type="RefSeq" id="WP_215237909.1">
    <property type="nucleotide sequence ID" value="NZ_CAJRAF010000001.1"/>
</dbReference>